<keyword evidence="2" id="KW-1185">Reference proteome</keyword>
<protein>
    <recommendedName>
        <fullName evidence="3">Antitoxin</fullName>
    </recommendedName>
</protein>
<evidence type="ECO:0008006" key="3">
    <source>
        <dbReference type="Google" id="ProtNLM"/>
    </source>
</evidence>
<evidence type="ECO:0000313" key="2">
    <source>
        <dbReference type="Proteomes" id="UP000589716"/>
    </source>
</evidence>
<dbReference type="RefSeq" id="WP_180551472.1">
    <property type="nucleotide sequence ID" value="NZ_DAIPTI010000001.1"/>
</dbReference>
<gene>
    <name evidence="1" type="ORF">H0I39_18575</name>
</gene>
<accession>A0A853IZ64</accession>
<dbReference type="EMBL" id="JACCKX010000001">
    <property type="protein sequence ID" value="NZA03223.1"/>
    <property type="molecule type" value="Genomic_DNA"/>
</dbReference>
<organism evidence="1 2">
    <name type="scientific">Ottowia beijingensis</name>
    <dbReference type="NCBI Taxonomy" id="1207057"/>
    <lineage>
        <taxon>Bacteria</taxon>
        <taxon>Pseudomonadati</taxon>
        <taxon>Pseudomonadota</taxon>
        <taxon>Betaproteobacteria</taxon>
        <taxon>Burkholderiales</taxon>
        <taxon>Comamonadaceae</taxon>
        <taxon>Ottowia</taxon>
    </lineage>
</organism>
<evidence type="ECO:0000313" key="1">
    <source>
        <dbReference type="EMBL" id="NZA03223.1"/>
    </source>
</evidence>
<dbReference type="AlphaFoldDB" id="A0A853IZ64"/>
<dbReference type="Proteomes" id="UP000589716">
    <property type="component" value="Unassembled WGS sequence"/>
</dbReference>
<comment type="caution">
    <text evidence="1">The sequence shown here is derived from an EMBL/GenBank/DDBJ whole genome shotgun (WGS) entry which is preliminary data.</text>
</comment>
<reference evidence="1 2" key="1">
    <citation type="submission" date="2020-07" db="EMBL/GenBank/DDBJ databases">
        <authorList>
            <person name="Maaloum M."/>
        </authorList>
    </citation>
    <scope>NUCLEOTIDE SEQUENCE [LARGE SCALE GENOMIC DNA]</scope>
    <source>
        <strain evidence="1 2">GCS-AN-3</strain>
    </source>
</reference>
<name>A0A853IZ64_9BURK</name>
<sequence length="91" mass="10123">MPRLDPDELQLLEDYESGQLISVATKAELQRLRDAARATAVKDKRVNIRLSSADLMDIQARALAEGMPYQTLIASVLHKYVSGQLTEKKPA</sequence>
<proteinExistence type="predicted"/>